<evidence type="ECO:0000313" key="2">
    <source>
        <dbReference type="EMBL" id="CAG6673788.1"/>
    </source>
</evidence>
<dbReference type="AlphaFoldDB" id="A0A8D8WWJ1"/>
<feature type="region of interest" description="Disordered" evidence="1">
    <location>
        <begin position="1"/>
        <end position="27"/>
    </location>
</feature>
<reference evidence="2" key="1">
    <citation type="submission" date="2021-05" db="EMBL/GenBank/DDBJ databases">
        <authorList>
            <person name="Alioto T."/>
            <person name="Alioto T."/>
            <person name="Gomez Garrido J."/>
        </authorList>
    </citation>
    <scope>NUCLEOTIDE SEQUENCE</scope>
</reference>
<feature type="compositionally biased region" description="Basic and acidic residues" evidence="1">
    <location>
        <begin position="1"/>
        <end position="11"/>
    </location>
</feature>
<organism evidence="2">
    <name type="scientific">Cacopsylla melanoneura</name>
    <dbReference type="NCBI Taxonomy" id="428564"/>
    <lineage>
        <taxon>Eukaryota</taxon>
        <taxon>Metazoa</taxon>
        <taxon>Ecdysozoa</taxon>
        <taxon>Arthropoda</taxon>
        <taxon>Hexapoda</taxon>
        <taxon>Insecta</taxon>
        <taxon>Pterygota</taxon>
        <taxon>Neoptera</taxon>
        <taxon>Paraneoptera</taxon>
        <taxon>Hemiptera</taxon>
        <taxon>Sternorrhyncha</taxon>
        <taxon>Psylloidea</taxon>
        <taxon>Psyllidae</taxon>
        <taxon>Psyllinae</taxon>
        <taxon>Cacopsylla</taxon>
    </lineage>
</organism>
<accession>A0A8D8WWJ1</accession>
<dbReference type="EMBL" id="HBUF01232087">
    <property type="protein sequence ID" value="CAG6673788.1"/>
    <property type="molecule type" value="Transcribed_RNA"/>
</dbReference>
<name>A0A8D8WWJ1_9HEMI</name>
<proteinExistence type="predicted"/>
<sequence>MGKEEVEEMRNRAARQLRQHPELPHPTSFSVTCLNVCKTLSTTRSAAALSIRSLSFLLICARALIPTLVWRRSWRTASISSTLLQRLESSFFVTRVKTRQLSSRVR</sequence>
<evidence type="ECO:0000256" key="1">
    <source>
        <dbReference type="SAM" id="MobiDB-lite"/>
    </source>
</evidence>
<protein>
    <submittedName>
        <fullName evidence="2">Uncharacterized protein</fullName>
    </submittedName>
</protein>